<dbReference type="SUPFAM" id="SSF57667">
    <property type="entry name" value="beta-beta-alpha zinc fingers"/>
    <property type="match status" value="2"/>
</dbReference>
<feature type="compositionally biased region" description="Acidic residues" evidence="14">
    <location>
        <begin position="300"/>
        <end position="326"/>
    </location>
</feature>
<evidence type="ECO:0000256" key="6">
    <source>
        <dbReference type="ARBA" id="ARBA00022782"/>
    </source>
</evidence>
<feature type="compositionally biased region" description="Low complexity" evidence="14">
    <location>
        <begin position="391"/>
        <end position="410"/>
    </location>
</feature>
<dbReference type="SUPFAM" id="SSF54695">
    <property type="entry name" value="POZ domain"/>
    <property type="match status" value="1"/>
</dbReference>
<evidence type="ECO:0000256" key="3">
    <source>
        <dbReference type="ARBA" id="ARBA00022723"/>
    </source>
</evidence>
<keyword evidence="10" id="KW-0804">Transcription</keyword>
<dbReference type="Pfam" id="PF00096">
    <property type="entry name" value="zf-C2H2"/>
    <property type="match status" value="2"/>
</dbReference>
<comment type="function">
    <text evidence="12">Putative transcription factor required for axon growth and guidance in the central and peripheral nervous systems. Repels CNS axons away from the midline by promoting the expression of the midline repellent sli and its receptor robo.</text>
</comment>
<evidence type="ECO:0000256" key="12">
    <source>
        <dbReference type="ARBA" id="ARBA00037382"/>
    </source>
</evidence>
<dbReference type="SMART" id="SM00355">
    <property type="entry name" value="ZnF_C2H2"/>
    <property type="match status" value="4"/>
</dbReference>
<keyword evidence="6" id="KW-0221">Differentiation</keyword>
<evidence type="ECO:0000256" key="10">
    <source>
        <dbReference type="ARBA" id="ARBA00023163"/>
    </source>
</evidence>
<feature type="domain" description="C2H2-type" evidence="16">
    <location>
        <begin position="670"/>
        <end position="699"/>
    </location>
</feature>
<dbReference type="InterPro" id="IPR051095">
    <property type="entry name" value="Dros_DevTransReg"/>
</dbReference>
<feature type="domain" description="C2H2-type" evidence="16">
    <location>
        <begin position="418"/>
        <end position="446"/>
    </location>
</feature>
<evidence type="ECO:0000256" key="2">
    <source>
        <dbReference type="ARBA" id="ARBA00022473"/>
    </source>
</evidence>
<keyword evidence="7" id="KW-0862">Zinc</keyword>
<gene>
    <name evidence="17" type="primary">CSON002537</name>
</gene>
<dbReference type="GO" id="GO:0045467">
    <property type="term" value="P:R7 cell development"/>
    <property type="evidence" value="ECO:0007669"/>
    <property type="project" value="UniProtKB-ARBA"/>
</dbReference>
<dbReference type="GO" id="GO:0016199">
    <property type="term" value="P:axon midline choice point recognition"/>
    <property type="evidence" value="ECO:0007669"/>
    <property type="project" value="UniProtKB-ARBA"/>
</dbReference>
<evidence type="ECO:0000256" key="11">
    <source>
        <dbReference type="ARBA" id="ARBA00023242"/>
    </source>
</evidence>
<keyword evidence="5 13" id="KW-0863">Zinc-finger</keyword>
<dbReference type="FunFam" id="3.30.710.10:FF:000091">
    <property type="entry name" value="Lola, isoform F"/>
    <property type="match status" value="1"/>
</dbReference>
<evidence type="ECO:0000259" key="15">
    <source>
        <dbReference type="PROSITE" id="PS50097"/>
    </source>
</evidence>
<feature type="region of interest" description="Disordered" evidence="14">
    <location>
        <begin position="490"/>
        <end position="515"/>
    </location>
</feature>
<evidence type="ECO:0000256" key="5">
    <source>
        <dbReference type="ARBA" id="ARBA00022771"/>
    </source>
</evidence>
<accession>A0A336MJL4</accession>
<keyword evidence="8" id="KW-0524">Neurogenesis</keyword>
<feature type="domain" description="C2H2-type" evidence="16">
    <location>
        <begin position="448"/>
        <end position="476"/>
    </location>
</feature>
<dbReference type="GO" id="GO:0006357">
    <property type="term" value="P:regulation of transcription by RNA polymerase II"/>
    <property type="evidence" value="ECO:0007669"/>
    <property type="project" value="TreeGrafter"/>
</dbReference>
<dbReference type="Gene3D" id="3.30.160.60">
    <property type="entry name" value="Classic Zinc Finger"/>
    <property type="match status" value="2"/>
</dbReference>
<dbReference type="InterPro" id="IPR036236">
    <property type="entry name" value="Znf_C2H2_sf"/>
</dbReference>
<dbReference type="PROSITE" id="PS50097">
    <property type="entry name" value="BTB"/>
    <property type="match status" value="1"/>
</dbReference>
<dbReference type="Pfam" id="PF00651">
    <property type="entry name" value="BTB"/>
    <property type="match status" value="1"/>
</dbReference>
<keyword evidence="2" id="KW-0217">Developmental protein</keyword>
<organism evidence="17">
    <name type="scientific">Culicoides sonorensis</name>
    <name type="common">Biting midge</name>
    <dbReference type="NCBI Taxonomy" id="179676"/>
    <lineage>
        <taxon>Eukaryota</taxon>
        <taxon>Metazoa</taxon>
        <taxon>Ecdysozoa</taxon>
        <taxon>Arthropoda</taxon>
        <taxon>Hexapoda</taxon>
        <taxon>Insecta</taxon>
        <taxon>Pterygota</taxon>
        <taxon>Neoptera</taxon>
        <taxon>Endopterygota</taxon>
        <taxon>Diptera</taxon>
        <taxon>Nematocera</taxon>
        <taxon>Chironomoidea</taxon>
        <taxon>Ceratopogonidae</taxon>
        <taxon>Ceratopogoninae</taxon>
        <taxon>Culicoides</taxon>
        <taxon>Monoculicoides</taxon>
    </lineage>
</organism>
<evidence type="ECO:0000256" key="14">
    <source>
        <dbReference type="SAM" id="MobiDB-lite"/>
    </source>
</evidence>
<feature type="region of interest" description="Disordered" evidence="14">
    <location>
        <begin position="391"/>
        <end position="413"/>
    </location>
</feature>
<evidence type="ECO:0000256" key="13">
    <source>
        <dbReference type="PROSITE-ProRule" id="PRU00042"/>
    </source>
</evidence>
<dbReference type="GO" id="GO:0007464">
    <property type="term" value="P:R3/R4 cell fate commitment"/>
    <property type="evidence" value="ECO:0007669"/>
    <property type="project" value="UniProtKB-ARBA"/>
</dbReference>
<dbReference type="GO" id="GO:0005634">
    <property type="term" value="C:nucleus"/>
    <property type="evidence" value="ECO:0007669"/>
    <property type="project" value="UniProtKB-SubCell"/>
</dbReference>
<keyword evidence="3" id="KW-0479">Metal-binding</keyword>
<keyword evidence="4" id="KW-0677">Repeat</keyword>
<proteinExistence type="predicted"/>
<evidence type="ECO:0000313" key="17">
    <source>
        <dbReference type="EMBL" id="SSX30476.1"/>
    </source>
</evidence>
<evidence type="ECO:0000256" key="9">
    <source>
        <dbReference type="ARBA" id="ARBA00023015"/>
    </source>
</evidence>
<dbReference type="InterPro" id="IPR013087">
    <property type="entry name" value="Znf_C2H2_type"/>
</dbReference>
<feature type="compositionally biased region" description="Polar residues" evidence="14">
    <location>
        <begin position="252"/>
        <end position="270"/>
    </location>
</feature>
<feature type="region of interest" description="Disordered" evidence="14">
    <location>
        <begin position="240"/>
        <end position="344"/>
    </location>
</feature>
<dbReference type="AlphaFoldDB" id="A0A336MJL4"/>
<feature type="domain" description="BTB" evidence="15">
    <location>
        <begin position="32"/>
        <end position="97"/>
    </location>
</feature>
<protein>
    <submittedName>
        <fullName evidence="17">CSON002537 protein</fullName>
    </submittedName>
</protein>
<reference evidence="17" key="1">
    <citation type="submission" date="2018-07" db="EMBL/GenBank/DDBJ databases">
        <authorList>
            <person name="Quirk P.G."/>
            <person name="Krulwich T.A."/>
        </authorList>
    </citation>
    <scope>NUCLEOTIDE SEQUENCE</scope>
</reference>
<feature type="region of interest" description="Disordered" evidence="14">
    <location>
        <begin position="158"/>
        <end position="208"/>
    </location>
</feature>
<dbReference type="FunFam" id="3.30.160.60:FF:000100">
    <property type="entry name" value="Zinc finger 45-like"/>
    <property type="match status" value="1"/>
</dbReference>
<dbReference type="PANTHER" id="PTHR23110">
    <property type="entry name" value="BTB DOMAIN TRANSCRIPTION FACTOR"/>
    <property type="match status" value="1"/>
</dbReference>
<dbReference type="SMART" id="SM00225">
    <property type="entry name" value="BTB"/>
    <property type="match status" value="1"/>
</dbReference>
<dbReference type="GO" id="GO:0048813">
    <property type="term" value="P:dendrite morphogenesis"/>
    <property type="evidence" value="ECO:0007669"/>
    <property type="project" value="UniProtKB-ARBA"/>
</dbReference>
<feature type="domain" description="C2H2-type" evidence="16">
    <location>
        <begin position="701"/>
        <end position="719"/>
    </location>
</feature>
<feature type="compositionally biased region" description="Basic and acidic residues" evidence="14">
    <location>
        <begin position="286"/>
        <end position="299"/>
    </location>
</feature>
<dbReference type="VEuPathDB" id="VectorBase:CSON002537"/>
<dbReference type="GO" id="GO:0007526">
    <property type="term" value="P:larval somatic muscle development"/>
    <property type="evidence" value="ECO:0007669"/>
    <property type="project" value="UniProtKB-ARBA"/>
</dbReference>
<feature type="region of interest" description="Disordered" evidence="14">
    <location>
        <begin position="116"/>
        <end position="145"/>
    </location>
</feature>
<feature type="compositionally biased region" description="Basic and acidic residues" evidence="14">
    <location>
        <begin position="242"/>
        <end position="251"/>
    </location>
</feature>
<dbReference type="InterPro" id="IPR011333">
    <property type="entry name" value="SKP1/BTB/POZ_sf"/>
</dbReference>
<dbReference type="PROSITE" id="PS00028">
    <property type="entry name" value="ZINC_FINGER_C2H2_1"/>
    <property type="match status" value="1"/>
</dbReference>
<dbReference type="GO" id="GO:0008406">
    <property type="term" value="P:gonad development"/>
    <property type="evidence" value="ECO:0007669"/>
    <property type="project" value="UniProtKB-ARBA"/>
</dbReference>
<dbReference type="EMBL" id="UFQT01001420">
    <property type="protein sequence ID" value="SSX30476.1"/>
    <property type="molecule type" value="Genomic_DNA"/>
</dbReference>
<comment type="subcellular location">
    <subcellularLocation>
        <location evidence="1">Nucleus</location>
    </subcellularLocation>
</comment>
<feature type="compositionally biased region" description="Basic residues" evidence="14">
    <location>
        <begin position="176"/>
        <end position="185"/>
    </location>
</feature>
<dbReference type="PANTHER" id="PTHR23110:SF111">
    <property type="entry name" value="LONGITUDINALS LACKING PROTEIN, ISOFORMS F_I_K_T"/>
    <property type="match status" value="1"/>
</dbReference>
<feature type="compositionally biased region" description="Polar residues" evidence="14">
    <location>
        <begin position="163"/>
        <end position="175"/>
    </location>
</feature>
<dbReference type="GO" id="GO:0045476">
    <property type="term" value="P:nurse cell apoptotic process"/>
    <property type="evidence" value="ECO:0007669"/>
    <property type="project" value="UniProtKB-ARBA"/>
</dbReference>
<sequence>MDDDQQFCLRWNNHQSTLISVFDTLLENGTLVDCTLAAEGKFLKAHKVVLSACSPYFAALLSQQYDKHPIFILKDVKFQELRAMMDYMYRGEVNISQDQLAALLKAAESLQIKGLSDNRSNSVPNKTDNIVKPPPPVPVAPKGGLTISDAKRKQLLGVDMDTDLSTVSREGSTSPSRKRKKVGRRRSIDANNVLDNHEHSNSSSHSHTTPHIAAVGAIAAAAVGNVTNNIATSTPIVLPVTKKTDPDHDSKTTAAADNNATEQSDDNQTTARKDGKRLTTGGNDGNETHSELMIEPKNEYDEEEDEEGRDVEDLTLDDEDMMDDMDQAGPSHGGESSSGYGNWQMERSQDEGFMVGQDGGQPRDAQDAHDYRYTPLLPSLRDPPSVEVLLKSSSQNTSSTSSRRQQKSNNIQEENTRFPCNVCNKSYLRKRHLQRHMRDECIGIPPRFHCEYCPSKFRRKYHLVRHLSSKHGIPKLLNSNNHSVTLTHLPSPQHSQHAKMAKHETKSDTDNENIDLPNPNILMPAITMTTSGAVGGGGTSSNVDRFSVDALMMKQEMPDNNYMVPLDFSPHPNTNPEENVFDPNKIQSDITLQRTFQNLKYLFTNFAMNNVPNFTNKFHLKSNINNATFFCISGGGGQIVYNHHGFEYKDIWYNLKFSDLSRLINGEGRYGCPRANCAKTYKDASSLQRHIRYECGGMKKFRCIMCGKAFSQGSHLKRHLESGENICFCCCQK</sequence>
<keyword evidence="11" id="KW-0539">Nucleus</keyword>
<feature type="compositionally biased region" description="Polar residues" evidence="14">
    <location>
        <begin position="117"/>
        <end position="128"/>
    </location>
</feature>
<name>A0A336MJL4_CULSO</name>
<dbReference type="CDD" id="cd18315">
    <property type="entry name" value="BTB_POZ_BAB-like"/>
    <property type="match status" value="1"/>
</dbReference>
<dbReference type="GO" id="GO:0035167">
    <property type="term" value="P:larval lymph gland hemopoiesis"/>
    <property type="evidence" value="ECO:0007669"/>
    <property type="project" value="UniProtKB-ARBA"/>
</dbReference>
<evidence type="ECO:0000256" key="1">
    <source>
        <dbReference type="ARBA" id="ARBA00004123"/>
    </source>
</evidence>
<evidence type="ECO:0000256" key="4">
    <source>
        <dbReference type="ARBA" id="ARBA00022737"/>
    </source>
</evidence>
<evidence type="ECO:0000259" key="16">
    <source>
        <dbReference type="PROSITE" id="PS50157"/>
    </source>
</evidence>
<evidence type="ECO:0000256" key="7">
    <source>
        <dbReference type="ARBA" id="ARBA00022833"/>
    </source>
</evidence>
<dbReference type="GO" id="GO:0008270">
    <property type="term" value="F:zinc ion binding"/>
    <property type="evidence" value="ECO:0007669"/>
    <property type="project" value="UniProtKB-KW"/>
</dbReference>
<dbReference type="InterPro" id="IPR000210">
    <property type="entry name" value="BTB/POZ_dom"/>
</dbReference>
<dbReference type="Gene3D" id="3.30.710.10">
    <property type="entry name" value="Potassium Channel Kv1.1, Chain A"/>
    <property type="match status" value="1"/>
</dbReference>
<dbReference type="PROSITE" id="PS50157">
    <property type="entry name" value="ZINC_FINGER_C2H2_2"/>
    <property type="match status" value="4"/>
</dbReference>
<keyword evidence="9" id="KW-0805">Transcription regulation</keyword>
<evidence type="ECO:0000256" key="8">
    <source>
        <dbReference type="ARBA" id="ARBA00022902"/>
    </source>
</evidence>